<keyword evidence="6" id="KW-1185">Reference proteome</keyword>
<dbReference type="PANTHER" id="PTHR44688:SF16">
    <property type="entry name" value="DNA-BINDING TRANSCRIPTIONAL ACTIVATOR DEVR_DOSR"/>
    <property type="match status" value="1"/>
</dbReference>
<dbReference type="SMART" id="SM00421">
    <property type="entry name" value="HTH_LUXR"/>
    <property type="match status" value="1"/>
</dbReference>
<dbReference type="Gene3D" id="1.10.10.10">
    <property type="entry name" value="Winged helix-like DNA-binding domain superfamily/Winged helix DNA-binding domain"/>
    <property type="match status" value="1"/>
</dbReference>
<evidence type="ECO:0000259" key="4">
    <source>
        <dbReference type="PROSITE" id="PS50043"/>
    </source>
</evidence>
<organism evidence="5 6">
    <name type="scientific">Oceanobacter antarcticus</name>
    <dbReference type="NCBI Taxonomy" id="3133425"/>
    <lineage>
        <taxon>Bacteria</taxon>
        <taxon>Pseudomonadati</taxon>
        <taxon>Pseudomonadota</taxon>
        <taxon>Gammaproteobacteria</taxon>
        <taxon>Oceanospirillales</taxon>
        <taxon>Oceanospirillaceae</taxon>
        <taxon>Oceanobacter</taxon>
    </lineage>
</organism>
<dbReference type="InterPro" id="IPR036388">
    <property type="entry name" value="WH-like_DNA-bd_sf"/>
</dbReference>
<dbReference type="InterPro" id="IPR000792">
    <property type="entry name" value="Tscrpt_reg_LuxR_C"/>
</dbReference>
<dbReference type="PROSITE" id="PS50043">
    <property type="entry name" value="HTH_LUXR_2"/>
    <property type="match status" value="1"/>
</dbReference>
<keyword evidence="2" id="KW-0238">DNA-binding</keyword>
<evidence type="ECO:0000313" key="6">
    <source>
        <dbReference type="Proteomes" id="UP001620597"/>
    </source>
</evidence>
<evidence type="ECO:0000256" key="3">
    <source>
        <dbReference type="ARBA" id="ARBA00023163"/>
    </source>
</evidence>
<keyword evidence="1" id="KW-0805">Transcription regulation</keyword>
<protein>
    <submittedName>
        <fullName evidence="5">LuxR C-terminal-related transcriptional regulator</fullName>
    </submittedName>
</protein>
<dbReference type="RefSeq" id="WP_369856657.1">
    <property type="nucleotide sequence ID" value="NZ_JBBKTX010000038.1"/>
</dbReference>
<dbReference type="CDD" id="cd06170">
    <property type="entry name" value="LuxR_C_like"/>
    <property type="match status" value="1"/>
</dbReference>
<evidence type="ECO:0000256" key="2">
    <source>
        <dbReference type="ARBA" id="ARBA00023125"/>
    </source>
</evidence>
<dbReference type="PANTHER" id="PTHR44688">
    <property type="entry name" value="DNA-BINDING TRANSCRIPTIONAL ACTIVATOR DEVR_DOSR"/>
    <property type="match status" value="1"/>
</dbReference>
<dbReference type="Pfam" id="PF00196">
    <property type="entry name" value="GerE"/>
    <property type="match status" value="1"/>
</dbReference>
<sequence length="256" mass="29009">MNPAQSTDLPLTDLIGSLGADTFESTLVSSLRRLTGADHCLLISFRANNKHPLTLFSTGAIYQPLARECRHLYDEYYFQRDPNLDWLRHQAASGQPRIRQQNARELADGDYRHQLLERCGIEEKLAFMYQNDGQALCLNLYRLASEHSTRLDMSSLAQHGELLATLLQRHIQLTRQHRMVFDLPWVRARLAAAVGKQLTARELDVGSRIVLGYRSDAIALDLGISPNTVLTHRRNLYDKLGIGTQNQLFGMVIEGK</sequence>
<dbReference type="Proteomes" id="UP001620597">
    <property type="component" value="Unassembled WGS sequence"/>
</dbReference>
<dbReference type="InterPro" id="IPR016032">
    <property type="entry name" value="Sig_transdc_resp-reg_C-effctor"/>
</dbReference>
<evidence type="ECO:0000256" key="1">
    <source>
        <dbReference type="ARBA" id="ARBA00023015"/>
    </source>
</evidence>
<gene>
    <name evidence="5" type="ORF">WG929_19930</name>
</gene>
<feature type="domain" description="HTH luxR-type" evidence="4">
    <location>
        <begin position="191"/>
        <end position="256"/>
    </location>
</feature>
<name>A0ABW8NQ24_9GAMM</name>
<evidence type="ECO:0000313" key="5">
    <source>
        <dbReference type="EMBL" id="MFK4754675.1"/>
    </source>
</evidence>
<keyword evidence="3" id="KW-0804">Transcription</keyword>
<dbReference type="PROSITE" id="PS00622">
    <property type="entry name" value="HTH_LUXR_1"/>
    <property type="match status" value="1"/>
</dbReference>
<reference evidence="5 6" key="1">
    <citation type="submission" date="2024-03" db="EMBL/GenBank/DDBJ databases">
        <title>High-quality draft genome sequence of Oceanobacter sp. wDCs-4.</title>
        <authorList>
            <person name="Dong C."/>
        </authorList>
    </citation>
    <scope>NUCLEOTIDE SEQUENCE [LARGE SCALE GENOMIC DNA]</scope>
    <source>
        <strain evidence="6">wDCs-4</strain>
    </source>
</reference>
<dbReference type="SUPFAM" id="SSF46894">
    <property type="entry name" value="C-terminal effector domain of the bipartite response regulators"/>
    <property type="match status" value="1"/>
</dbReference>
<dbReference type="PRINTS" id="PR00038">
    <property type="entry name" value="HTHLUXR"/>
</dbReference>
<proteinExistence type="predicted"/>
<dbReference type="EMBL" id="JBBKTX010000038">
    <property type="protein sequence ID" value="MFK4754675.1"/>
    <property type="molecule type" value="Genomic_DNA"/>
</dbReference>
<comment type="caution">
    <text evidence="5">The sequence shown here is derived from an EMBL/GenBank/DDBJ whole genome shotgun (WGS) entry which is preliminary data.</text>
</comment>
<accession>A0ABW8NQ24</accession>